<evidence type="ECO:0000313" key="1">
    <source>
        <dbReference type="EMBL" id="MBW95826.1"/>
    </source>
</evidence>
<name>A0A2P2JQT9_RHIMU</name>
<organism evidence="1">
    <name type="scientific">Rhizophora mucronata</name>
    <name type="common">Asiatic mangrove</name>
    <dbReference type="NCBI Taxonomy" id="61149"/>
    <lineage>
        <taxon>Eukaryota</taxon>
        <taxon>Viridiplantae</taxon>
        <taxon>Streptophyta</taxon>
        <taxon>Embryophyta</taxon>
        <taxon>Tracheophyta</taxon>
        <taxon>Spermatophyta</taxon>
        <taxon>Magnoliopsida</taxon>
        <taxon>eudicotyledons</taxon>
        <taxon>Gunneridae</taxon>
        <taxon>Pentapetalae</taxon>
        <taxon>rosids</taxon>
        <taxon>fabids</taxon>
        <taxon>Malpighiales</taxon>
        <taxon>Rhizophoraceae</taxon>
        <taxon>Rhizophora</taxon>
    </lineage>
</organism>
<proteinExistence type="predicted"/>
<sequence>MKIITCPRIQPSVNMLEPNFDLVIASTQPHMFAS</sequence>
<dbReference type="AlphaFoldDB" id="A0A2P2JQT9"/>
<accession>A0A2P2JQT9</accession>
<protein>
    <submittedName>
        <fullName evidence="1">Uncharacterized protein</fullName>
    </submittedName>
</protein>
<reference evidence="1" key="1">
    <citation type="submission" date="2018-02" db="EMBL/GenBank/DDBJ databases">
        <title>Rhizophora mucronata_Transcriptome.</title>
        <authorList>
            <person name="Meera S.P."/>
            <person name="Sreeshan A."/>
            <person name="Augustine A."/>
        </authorList>
    </citation>
    <scope>NUCLEOTIDE SEQUENCE</scope>
    <source>
        <tissue evidence="1">Leaf</tissue>
    </source>
</reference>
<dbReference type="EMBL" id="GGEC01015343">
    <property type="protein sequence ID" value="MBW95826.1"/>
    <property type="molecule type" value="Transcribed_RNA"/>
</dbReference>